<gene>
    <name evidence="2" type="ORF">LCGC14_2502180</name>
</gene>
<comment type="caution">
    <text evidence="2">The sequence shown here is derived from an EMBL/GenBank/DDBJ whole genome shotgun (WGS) entry which is preliminary data.</text>
</comment>
<reference evidence="2" key="1">
    <citation type="journal article" date="2015" name="Nature">
        <title>Complex archaea that bridge the gap between prokaryotes and eukaryotes.</title>
        <authorList>
            <person name="Spang A."/>
            <person name="Saw J.H."/>
            <person name="Jorgensen S.L."/>
            <person name="Zaremba-Niedzwiedzka K."/>
            <person name="Martijn J."/>
            <person name="Lind A.E."/>
            <person name="van Eijk R."/>
            <person name="Schleper C."/>
            <person name="Guy L."/>
            <person name="Ettema T.J."/>
        </authorList>
    </citation>
    <scope>NUCLEOTIDE SEQUENCE</scope>
</reference>
<keyword evidence="1" id="KW-0472">Membrane</keyword>
<dbReference type="AlphaFoldDB" id="A0A0F9B2D2"/>
<keyword evidence="1" id="KW-0812">Transmembrane</keyword>
<protein>
    <submittedName>
        <fullName evidence="2">Uncharacterized protein</fullName>
    </submittedName>
</protein>
<accession>A0A0F9B2D2</accession>
<name>A0A0F9B2D2_9ZZZZ</name>
<feature type="transmembrane region" description="Helical" evidence="1">
    <location>
        <begin position="6"/>
        <end position="24"/>
    </location>
</feature>
<evidence type="ECO:0000313" key="2">
    <source>
        <dbReference type="EMBL" id="KKL15785.1"/>
    </source>
</evidence>
<evidence type="ECO:0000256" key="1">
    <source>
        <dbReference type="SAM" id="Phobius"/>
    </source>
</evidence>
<feature type="non-terminal residue" evidence="2">
    <location>
        <position position="25"/>
    </location>
</feature>
<dbReference type="EMBL" id="LAZR01039930">
    <property type="protein sequence ID" value="KKL15785.1"/>
    <property type="molecule type" value="Genomic_DNA"/>
</dbReference>
<sequence>MIKAIIVGIVFGVFASLTYLLYYLH</sequence>
<organism evidence="2">
    <name type="scientific">marine sediment metagenome</name>
    <dbReference type="NCBI Taxonomy" id="412755"/>
    <lineage>
        <taxon>unclassified sequences</taxon>
        <taxon>metagenomes</taxon>
        <taxon>ecological metagenomes</taxon>
    </lineage>
</organism>
<proteinExistence type="predicted"/>
<keyword evidence="1" id="KW-1133">Transmembrane helix</keyword>